<keyword evidence="7" id="KW-0479">Metal-binding</keyword>
<feature type="transmembrane region" description="Helical" evidence="19">
    <location>
        <begin position="652"/>
        <end position="670"/>
    </location>
</feature>
<dbReference type="PANTHER" id="PTHR45627">
    <property type="entry name" value="ADENYLATE CYCLASE TYPE 1"/>
    <property type="match status" value="1"/>
</dbReference>
<protein>
    <recommendedName>
        <fullName evidence="5">adenylate cyclase</fullName>
        <ecNumber evidence="5">4.6.1.1</ecNumber>
    </recommendedName>
</protein>
<feature type="transmembrane region" description="Helical" evidence="19">
    <location>
        <begin position="776"/>
        <end position="795"/>
    </location>
</feature>
<dbReference type="InterPro" id="IPR036859">
    <property type="entry name" value="CAP-Gly_dom_sf"/>
</dbReference>
<evidence type="ECO:0000256" key="7">
    <source>
        <dbReference type="ARBA" id="ARBA00022723"/>
    </source>
</evidence>
<evidence type="ECO:0000259" key="20">
    <source>
        <dbReference type="PROSITE" id="PS50125"/>
    </source>
</evidence>
<organism evidence="21 22">
    <name type="scientific">Oryzias javanicus</name>
    <name type="common">Javanese ricefish</name>
    <name type="synonym">Aplocheilus javanicus</name>
    <dbReference type="NCBI Taxonomy" id="123683"/>
    <lineage>
        <taxon>Eukaryota</taxon>
        <taxon>Metazoa</taxon>
        <taxon>Chordata</taxon>
        <taxon>Craniata</taxon>
        <taxon>Vertebrata</taxon>
        <taxon>Euteleostomi</taxon>
        <taxon>Actinopterygii</taxon>
        <taxon>Neopterygii</taxon>
        <taxon>Teleostei</taxon>
        <taxon>Neoteleostei</taxon>
        <taxon>Acanthomorphata</taxon>
        <taxon>Ovalentaria</taxon>
        <taxon>Atherinomorphae</taxon>
        <taxon>Beloniformes</taxon>
        <taxon>Adrianichthyidae</taxon>
        <taxon>Oryziinae</taxon>
        <taxon>Oryzias</taxon>
    </lineage>
</organism>
<evidence type="ECO:0000256" key="3">
    <source>
        <dbReference type="ARBA" id="ARBA00001946"/>
    </source>
</evidence>
<dbReference type="InterPro" id="IPR032628">
    <property type="entry name" value="AC_N"/>
</dbReference>
<dbReference type="GO" id="GO:0005524">
    <property type="term" value="F:ATP binding"/>
    <property type="evidence" value="ECO:0007669"/>
    <property type="project" value="UniProtKB-KW"/>
</dbReference>
<keyword evidence="11" id="KW-0460">Magnesium</keyword>
<dbReference type="GO" id="GO:0006171">
    <property type="term" value="P:cAMP biosynthetic process"/>
    <property type="evidence" value="ECO:0007669"/>
    <property type="project" value="UniProtKB-KW"/>
</dbReference>
<dbReference type="EC" id="4.6.1.1" evidence="5"/>
<feature type="transmembrane region" description="Helical" evidence="19">
    <location>
        <begin position="172"/>
        <end position="191"/>
    </location>
</feature>
<evidence type="ECO:0000256" key="18">
    <source>
        <dbReference type="SAM" id="MobiDB-lite"/>
    </source>
</evidence>
<dbReference type="FunFam" id="3.30.70.1230:FF:000003">
    <property type="entry name" value="Adenylate cyclase"/>
    <property type="match status" value="1"/>
</dbReference>
<comment type="cofactor">
    <cofactor evidence="2">
        <name>Mn(2+)</name>
        <dbReference type="ChEBI" id="CHEBI:29035"/>
    </cofactor>
</comment>
<feature type="compositionally biased region" description="Basic and acidic residues" evidence="18">
    <location>
        <begin position="1549"/>
        <end position="1559"/>
    </location>
</feature>
<keyword evidence="12 19" id="KW-1133">Transmembrane helix</keyword>
<feature type="transmembrane region" description="Helical" evidence="19">
    <location>
        <begin position="108"/>
        <end position="128"/>
    </location>
</feature>
<dbReference type="FunFam" id="2.30.30.190:FF:000004">
    <property type="entry name" value="Putative ubiquitin carboxyl-terminal hydrolase CYLD"/>
    <property type="match status" value="1"/>
</dbReference>
<evidence type="ECO:0000256" key="16">
    <source>
        <dbReference type="ARBA" id="ARBA00023239"/>
    </source>
</evidence>
<dbReference type="InterPro" id="IPR001054">
    <property type="entry name" value="A/G_cyclase"/>
</dbReference>
<evidence type="ECO:0000256" key="17">
    <source>
        <dbReference type="RuleBase" id="RU000405"/>
    </source>
</evidence>
<evidence type="ECO:0000256" key="4">
    <source>
        <dbReference type="ARBA" id="ARBA00004141"/>
    </source>
</evidence>
<dbReference type="CDD" id="cd07302">
    <property type="entry name" value="CHD"/>
    <property type="match status" value="2"/>
</dbReference>
<comment type="cofactor">
    <cofactor evidence="3">
        <name>Mg(2+)</name>
        <dbReference type="ChEBI" id="CHEBI:18420"/>
    </cofactor>
</comment>
<feature type="domain" description="Guanylate cyclase" evidence="20">
    <location>
        <begin position="910"/>
        <end position="1055"/>
    </location>
</feature>
<feature type="transmembrane region" description="Helical" evidence="19">
    <location>
        <begin position="845"/>
        <end position="862"/>
    </location>
</feature>
<keyword evidence="9" id="KW-0547">Nucleotide-binding</keyword>
<evidence type="ECO:0000256" key="10">
    <source>
        <dbReference type="ARBA" id="ARBA00022840"/>
    </source>
</evidence>
<accession>A0A437CC25</accession>
<dbReference type="Gene3D" id="3.30.70.1230">
    <property type="entry name" value="Nucleotide cyclase"/>
    <property type="match status" value="2"/>
</dbReference>
<feature type="transmembrane region" description="Helical" evidence="19">
    <location>
        <begin position="733"/>
        <end position="756"/>
    </location>
</feature>
<evidence type="ECO:0000256" key="1">
    <source>
        <dbReference type="ARBA" id="ARBA00001593"/>
    </source>
</evidence>
<dbReference type="InterPro" id="IPR029787">
    <property type="entry name" value="Nucleotide_cyclase"/>
</dbReference>
<comment type="subcellular location">
    <subcellularLocation>
        <location evidence="4">Membrane</location>
        <topology evidence="4">Multi-pass membrane protein</topology>
    </subcellularLocation>
</comment>
<feature type="region of interest" description="Disordered" evidence="18">
    <location>
        <begin position="1297"/>
        <end position="1329"/>
    </location>
</feature>
<evidence type="ECO:0000256" key="8">
    <source>
        <dbReference type="ARBA" id="ARBA00022737"/>
    </source>
</evidence>
<feature type="compositionally biased region" description="Polar residues" evidence="18">
    <location>
        <begin position="16"/>
        <end position="27"/>
    </location>
</feature>
<dbReference type="GO" id="GO:0046872">
    <property type="term" value="F:metal ion binding"/>
    <property type="evidence" value="ECO:0007669"/>
    <property type="project" value="UniProtKB-KW"/>
</dbReference>
<evidence type="ECO:0000256" key="5">
    <source>
        <dbReference type="ARBA" id="ARBA00012201"/>
    </source>
</evidence>
<dbReference type="EMBL" id="CM012454">
    <property type="protein sequence ID" value="RVE60332.1"/>
    <property type="molecule type" value="Genomic_DNA"/>
</dbReference>
<comment type="similarity">
    <text evidence="17">Belongs to the adenylyl cyclase class-4/guanylyl cyclase family.</text>
</comment>
<feature type="region of interest" description="Disordered" evidence="18">
    <location>
        <begin position="1434"/>
        <end position="1460"/>
    </location>
</feature>
<keyword evidence="22" id="KW-1185">Reference proteome</keyword>
<feature type="region of interest" description="Disordered" evidence="18">
    <location>
        <begin position="1475"/>
        <end position="1559"/>
    </location>
</feature>
<keyword evidence="10" id="KW-0067">ATP-binding</keyword>
<dbReference type="OrthoDB" id="10035433at2759"/>
<keyword evidence="13" id="KW-0115">cAMP biosynthesis</keyword>
<feature type="compositionally biased region" description="Pro residues" evidence="18">
    <location>
        <begin position="1494"/>
        <end position="1503"/>
    </location>
</feature>
<dbReference type="SUPFAM" id="SSF74924">
    <property type="entry name" value="Cap-Gly domain"/>
    <property type="match status" value="2"/>
</dbReference>
<evidence type="ECO:0000256" key="19">
    <source>
        <dbReference type="SAM" id="Phobius"/>
    </source>
</evidence>
<feature type="compositionally biased region" description="Basic and acidic residues" evidence="18">
    <location>
        <begin position="29"/>
        <end position="43"/>
    </location>
</feature>
<dbReference type="SMART" id="SM00044">
    <property type="entry name" value="CYCc"/>
    <property type="match status" value="2"/>
</dbReference>
<dbReference type="GO" id="GO:0035556">
    <property type="term" value="P:intracellular signal transduction"/>
    <property type="evidence" value="ECO:0007669"/>
    <property type="project" value="InterPro"/>
</dbReference>
<dbReference type="SUPFAM" id="SSF55073">
    <property type="entry name" value="Nucleotide cyclase"/>
    <property type="match status" value="2"/>
</dbReference>
<dbReference type="GO" id="GO:0005886">
    <property type="term" value="C:plasma membrane"/>
    <property type="evidence" value="ECO:0007669"/>
    <property type="project" value="TreeGrafter"/>
</dbReference>
<feature type="compositionally biased region" description="Low complexity" evidence="18">
    <location>
        <begin position="1444"/>
        <end position="1460"/>
    </location>
</feature>
<evidence type="ECO:0000256" key="2">
    <source>
        <dbReference type="ARBA" id="ARBA00001936"/>
    </source>
</evidence>
<feature type="transmembrane region" description="Helical" evidence="19">
    <location>
        <begin position="140"/>
        <end position="165"/>
    </location>
</feature>
<reference evidence="21 22" key="2">
    <citation type="submission" date="2019-01" db="EMBL/GenBank/DDBJ databases">
        <title>A chromosome length genome reference of the Java medaka (oryzias javanicus).</title>
        <authorList>
            <person name="Herpin A."/>
            <person name="Takehana Y."/>
            <person name="Naruse K."/>
            <person name="Ansai S."/>
            <person name="Kawaguchi M."/>
        </authorList>
    </citation>
    <scope>NUCLEOTIDE SEQUENCE [LARGE SCALE GENOMIC DNA]</scope>
    <source>
        <strain evidence="21">RS831</strain>
        <tissue evidence="21">Whole body</tissue>
    </source>
</reference>
<evidence type="ECO:0000256" key="15">
    <source>
        <dbReference type="ARBA" id="ARBA00023180"/>
    </source>
</evidence>
<dbReference type="InterPro" id="IPR018297">
    <property type="entry name" value="A/G_cyclase_CS"/>
</dbReference>
<evidence type="ECO:0000256" key="14">
    <source>
        <dbReference type="ARBA" id="ARBA00023136"/>
    </source>
</evidence>
<feature type="domain" description="Guanylate cyclase" evidence="20">
    <location>
        <begin position="354"/>
        <end position="481"/>
    </location>
</feature>
<dbReference type="PROSITE" id="PS00452">
    <property type="entry name" value="GUANYLATE_CYCLASE_1"/>
    <property type="match status" value="2"/>
</dbReference>
<proteinExistence type="inferred from homology"/>
<evidence type="ECO:0000256" key="6">
    <source>
        <dbReference type="ARBA" id="ARBA00022692"/>
    </source>
</evidence>
<comment type="catalytic activity">
    <reaction evidence="1">
        <text>ATP = 3',5'-cyclic AMP + diphosphate</text>
        <dbReference type="Rhea" id="RHEA:15389"/>
        <dbReference type="ChEBI" id="CHEBI:30616"/>
        <dbReference type="ChEBI" id="CHEBI:33019"/>
        <dbReference type="ChEBI" id="CHEBI:58165"/>
        <dbReference type="EC" id="4.6.1.1"/>
    </reaction>
</comment>
<keyword evidence="8" id="KW-0677">Repeat</keyword>
<keyword evidence="6 19" id="KW-0812">Transmembrane</keyword>
<dbReference type="Pfam" id="PF00211">
    <property type="entry name" value="Guanylate_cyc"/>
    <property type="match status" value="2"/>
</dbReference>
<gene>
    <name evidence="21" type="ORF">OJAV_G00179860</name>
</gene>
<dbReference type="PROSITE" id="PS50125">
    <property type="entry name" value="GUANYLATE_CYCLASE_2"/>
    <property type="match status" value="2"/>
</dbReference>
<dbReference type="Pfam" id="PF16214">
    <property type="entry name" value="AC_N"/>
    <property type="match status" value="1"/>
</dbReference>
<dbReference type="GO" id="GO:0004016">
    <property type="term" value="F:adenylate cyclase activity"/>
    <property type="evidence" value="ECO:0007669"/>
    <property type="project" value="UniProtKB-EC"/>
</dbReference>
<feature type="transmembrane region" description="Helical" evidence="19">
    <location>
        <begin position="682"/>
        <end position="703"/>
    </location>
</feature>
<evidence type="ECO:0000256" key="9">
    <source>
        <dbReference type="ARBA" id="ARBA00022741"/>
    </source>
</evidence>
<feature type="transmembrane region" description="Helical" evidence="19">
    <location>
        <begin position="222"/>
        <end position="243"/>
    </location>
</feature>
<keyword evidence="16 17" id="KW-0456">Lyase</keyword>
<feature type="transmembrane region" description="Helical" evidence="19">
    <location>
        <begin position="255"/>
        <end position="276"/>
    </location>
</feature>
<keyword evidence="15" id="KW-0325">Glycoprotein</keyword>
<sequence>MTTRCSWTVTVPENHVSSRNMSQSSLDSVLKERSHVPDEDKLGKSRPSRASLDPLHQTRGSMDGCLFEDDEDGQSSRSRRSVKEGVCCCFQATHRGFLRCMEETPSMLSGLLLTLVFCVVIIVVIAATGRFSPQNMEDHVGALAVVCVVLCLCAVLFVSLPWLAALRRCKGALALIVWGSLYVTAIVFTFTGGAVTPWEQVAFFLFLSLSVYTVLPLSLAWALMFGIGTSLSHIIIISVYVPVTSPDTPDMAVQLVANGVLFLCVNCVGFFHLWTIEHNLRISIQKREEFSQIRSQKDVRKQQQEQLLLSVLPRYLAMELKNEEIRKLGKCDKEAASTIHNFHSLYVRQHKDVSILYADIVGFTKLASTCTPEELVAVLNKLFGRFDDIAKKNNCLRIKILGDCYYCVSGLPDPIPTHAKNCVKMGLDMCRAISKLREATGVDINMRVGIHTGNVLCGVIGLQKWQYDVWSHDVTLANHMESQGLPGRVHITEDTLQHLDGTYQVEDGESRDSLLKGKKTYLVIDPNKPRSVPCKPSVVSNLTSFENRQRASMRMSQYLQSWQNIHPFEVLSNPGVNPPKKKRMRGIRPLQLSPSGDCSEDTGSSVAIIPSSRGSLDTLETLQKKTKKLNCVTLLFNNLSLEKQFRLSEVGGLYHSVSCVSAIFVTVFTVQMLVSEKNNEMAISYGVTFPVMALFLLIAFSGYSEKWRSKMPQNGRWILGLSRSLSTKAALRLFLVIVCVLIILLMAFLNSIFLDLRTCNSTTNSTHMENLQLYTLPYYLYCCLMAMLGAIVFIQTCFSVKALLLTLAVVVYLALFLYVYAPGSQCLVNLVYNHTAPGVLKDPQIMSGVWLVVFYVVCLILARQDELSSRVDFLLEQCFKKRHAPDVATFFMGKTVQSQDLYSKLYNCVCVMFASVPDFKDFYNESSANNDGLECLRFLNEIISDFDELLLKPKFSSVEKIKTIGSTYMAAAGLAHSDAGEDKKGQDMSHSHVRSMVEFAISLMGKLENINTHSFNSFKLRIGINHGPVIAGVIGARKPQYDIWGNTVNVASRMESTGVLDKIQVTEETREVVENIGYSVTLRGLVKVKGKGELTTYFVNTDHSSRKMSGAHEQERKRRPLKTFLISADLRVHDAMEGSILLKRGSFCLEQDLPKSRVDQAWVKVVENDIVLKVDKRYLVEVHPSLAGLLEPVVDLETRVNLMCDPGKLQQMNSLQINTPLWVNVGQQGELAEAELKFVGPLSRGSNAGSAVGKGTTNGTYRGHRLFTCPDACGLFVPVSRVQPIRSWSRSNILEAQARAQEREHHRSNGHRGNGHRGGAAQPRNRPSLHKTRLQPHILPATVDPPSAPAQNQVQGPFQVGQRVNVHQEESVGAGEVLFCGALPGRSSEFHVGVLLDTPVGNWDGTYKGVKLCYIPSKLYGLLLPASAVSLEQSYHQKPPQPKPIVKQAPPLATKPAPTTHPAVATKVALLPPTKQGLKPLPLPPPKAVQKVLPTPPVPPPKPQNLALNLEKPHPSNGVHRPPPPLTLSDNAESPKESEEEEEEEEELRSDLEVDRWWR</sequence>
<dbReference type="SMART" id="SM01052">
    <property type="entry name" value="CAP_GLY"/>
    <property type="match status" value="2"/>
</dbReference>
<dbReference type="Pfam" id="PF01302">
    <property type="entry name" value="CAP_GLY"/>
    <property type="match status" value="2"/>
</dbReference>
<dbReference type="GO" id="GO:0007189">
    <property type="term" value="P:adenylate cyclase-activating G protein-coupled receptor signaling pathway"/>
    <property type="evidence" value="ECO:0007669"/>
    <property type="project" value="TreeGrafter"/>
</dbReference>
<dbReference type="InterPro" id="IPR000938">
    <property type="entry name" value="CAP-Gly_domain"/>
</dbReference>
<evidence type="ECO:0000313" key="22">
    <source>
        <dbReference type="Proteomes" id="UP000283210"/>
    </source>
</evidence>
<evidence type="ECO:0000256" key="12">
    <source>
        <dbReference type="ARBA" id="ARBA00022989"/>
    </source>
</evidence>
<feature type="transmembrane region" description="Helical" evidence="19">
    <location>
        <begin position="802"/>
        <end position="821"/>
    </location>
</feature>
<dbReference type="Proteomes" id="UP000283210">
    <property type="component" value="Chromosome 18"/>
</dbReference>
<keyword evidence="14 19" id="KW-0472">Membrane</keyword>
<feature type="region of interest" description="Disordered" evidence="18">
    <location>
        <begin position="16"/>
        <end position="77"/>
    </location>
</feature>
<reference evidence="21 22" key="1">
    <citation type="submission" date="2018-11" db="EMBL/GenBank/DDBJ databases">
        <authorList>
            <person name="Lopez-Roques C."/>
            <person name="Donnadieu C."/>
            <person name="Bouchez O."/>
            <person name="Klopp C."/>
            <person name="Cabau C."/>
            <person name="Zahm M."/>
        </authorList>
    </citation>
    <scope>NUCLEOTIDE SEQUENCE [LARGE SCALE GENOMIC DNA]</scope>
    <source>
        <strain evidence="21">RS831</strain>
        <tissue evidence="21">Whole body</tissue>
    </source>
</reference>
<name>A0A437CC25_ORYJA</name>
<evidence type="ECO:0000256" key="13">
    <source>
        <dbReference type="ARBA" id="ARBA00022998"/>
    </source>
</evidence>
<dbReference type="PANTHER" id="PTHR45627:SF6">
    <property type="entry name" value="ADENYLATE CYCLASE TYPE 2"/>
    <property type="match status" value="1"/>
</dbReference>
<evidence type="ECO:0000313" key="21">
    <source>
        <dbReference type="EMBL" id="RVE60332.1"/>
    </source>
</evidence>
<dbReference type="Gene3D" id="2.30.30.190">
    <property type="entry name" value="CAP Gly-rich-like domain"/>
    <property type="match status" value="2"/>
</dbReference>
<evidence type="ECO:0000256" key="11">
    <source>
        <dbReference type="ARBA" id="ARBA00022842"/>
    </source>
</evidence>
<feature type="compositionally biased region" description="Acidic residues" evidence="18">
    <location>
        <begin position="1538"/>
        <end position="1548"/>
    </location>
</feature>
<dbReference type="GO" id="GO:0007193">
    <property type="term" value="P:adenylate cyclase-inhibiting G protein-coupled receptor signaling pathway"/>
    <property type="evidence" value="ECO:0007669"/>
    <property type="project" value="TreeGrafter"/>
</dbReference>
<dbReference type="FunFam" id="3.30.70.1230:FF:000014">
    <property type="entry name" value="adenylate cyclase type 9"/>
    <property type="match status" value="1"/>
</dbReference>